<dbReference type="AlphaFoldDB" id="A0A6J5ZLC2"/>
<name>A0A6J5ZLC2_9ZZZZ</name>
<dbReference type="EMBL" id="CAESAF010000128">
    <property type="protein sequence ID" value="CAB4341340.1"/>
    <property type="molecule type" value="Genomic_DNA"/>
</dbReference>
<protein>
    <submittedName>
        <fullName evidence="1">Unannotated protein</fullName>
    </submittedName>
</protein>
<gene>
    <name evidence="1" type="ORF">UFOPK3574_00946</name>
</gene>
<sequence length="390" mass="42145">MTGFYDLVRNPNKVNFDSFIASIQPIKELSGAGYDGPVANVTKRGDGFSQGWNTGFVEQGCQIAERGTCGYRLPFDLEKTVVLKVRLSQPVQGWLHGRMKDANIVMTTAADNSQVVEISAKPLSIPSVYGWVKWSELPQKVKDLYPVGSGGTSRGADDFTTTDLNSRTLLTKSMVAGDLPIKELNLWLPLLNDKAAAMRTFWVAQTIRGELPFDSNNCVRGKGFTGVIGTNAVVYSDGPPKFDKTEQSLNYTVGASHFDSKGELFKGYYQLNLRSDVARCLYGFGSAPIQAKIEVSSSDGTPSVATTVISESDGWLKMTASGFTFSTPKISVKLSQEATTPVPSPEVSASPNPVAKPVVSKKVTITCVKGKTTKKVTAVNPKCPIGYKKK</sequence>
<proteinExistence type="predicted"/>
<accession>A0A6J5ZLC2</accession>
<reference evidence="1" key="1">
    <citation type="submission" date="2020-05" db="EMBL/GenBank/DDBJ databases">
        <authorList>
            <person name="Chiriac C."/>
            <person name="Salcher M."/>
            <person name="Ghai R."/>
            <person name="Kavagutti S V."/>
        </authorList>
    </citation>
    <scope>NUCLEOTIDE SEQUENCE</scope>
</reference>
<evidence type="ECO:0000313" key="1">
    <source>
        <dbReference type="EMBL" id="CAB4341340.1"/>
    </source>
</evidence>
<organism evidence="1">
    <name type="scientific">freshwater metagenome</name>
    <dbReference type="NCBI Taxonomy" id="449393"/>
    <lineage>
        <taxon>unclassified sequences</taxon>
        <taxon>metagenomes</taxon>
        <taxon>ecological metagenomes</taxon>
    </lineage>
</organism>